<dbReference type="EMBL" id="QDKP01000043">
    <property type="protein sequence ID" value="PVM79417.1"/>
    <property type="molecule type" value="Genomic_DNA"/>
</dbReference>
<feature type="region of interest" description="Disordered" evidence="1">
    <location>
        <begin position="1"/>
        <end position="83"/>
    </location>
</feature>
<reference evidence="2 3" key="1">
    <citation type="submission" date="2018-04" db="EMBL/GenBank/DDBJ databases">
        <title>The genome sequence of Caulobacter sp. 736.</title>
        <authorList>
            <person name="Gao J."/>
            <person name="Sun J."/>
        </authorList>
    </citation>
    <scope>NUCLEOTIDE SEQUENCE [LARGE SCALE GENOMIC DNA]</scope>
    <source>
        <strain evidence="2 3">736</strain>
    </source>
</reference>
<organism evidence="2 3">
    <name type="scientific">Caulobacter radicis</name>
    <dbReference type="NCBI Taxonomy" id="2172650"/>
    <lineage>
        <taxon>Bacteria</taxon>
        <taxon>Pseudomonadati</taxon>
        <taxon>Pseudomonadota</taxon>
        <taxon>Alphaproteobacteria</taxon>
        <taxon>Caulobacterales</taxon>
        <taxon>Caulobacteraceae</taxon>
        <taxon>Caulobacter</taxon>
    </lineage>
</organism>
<accession>A0A2T9JB14</accession>
<evidence type="ECO:0000313" key="2">
    <source>
        <dbReference type="EMBL" id="PVM79417.1"/>
    </source>
</evidence>
<comment type="caution">
    <text evidence="2">The sequence shown here is derived from an EMBL/GenBank/DDBJ whole genome shotgun (WGS) entry which is preliminary data.</text>
</comment>
<proteinExistence type="predicted"/>
<sequence>MANREQSSKAAASKAAKVLRDPHATAAAKSAAGSTLTQRATQLEQTSRSAASAASSVLRDPKSTAAEKSAAASALTQRANRKS</sequence>
<accession>A0A2T9JIK9</accession>
<gene>
    <name evidence="2" type="ORF">DDF65_15070</name>
</gene>
<keyword evidence="3" id="KW-1185">Reference proteome</keyword>
<protein>
    <submittedName>
        <fullName evidence="2">Uncharacterized protein</fullName>
    </submittedName>
</protein>
<feature type="compositionally biased region" description="Low complexity" evidence="1">
    <location>
        <begin position="24"/>
        <end position="35"/>
    </location>
</feature>
<dbReference type="Proteomes" id="UP000244913">
    <property type="component" value="Unassembled WGS sequence"/>
</dbReference>
<name>A0A2T9JB14_9CAUL</name>
<feature type="compositionally biased region" description="Polar residues" evidence="1">
    <location>
        <begin position="36"/>
        <end position="48"/>
    </location>
</feature>
<dbReference type="AlphaFoldDB" id="A0A2T9JB14"/>
<evidence type="ECO:0000256" key="1">
    <source>
        <dbReference type="SAM" id="MobiDB-lite"/>
    </source>
</evidence>
<evidence type="ECO:0000313" key="3">
    <source>
        <dbReference type="Proteomes" id="UP000244913"/>
    </source>
</evidence>
<feature type="compositionally biased region" description="Low complexity" evidence="1">
    <location>
        <begin position="63"/>
        <end position="74"/>
    </location>
</feature>